<accession>A0A3M9WZA2</accession>
<dbReference type="Proteomes" id="UP000275436">
    <property type="component" value="Unassembled WGS sequence"/>
</dbReference>
<feature type="non-terminal residue" evidence="1">
    <location>
        <position position="1"/>
    </location>
</feature>
<evidence type="ECO:0000313" key="2">
    <source>
        <dbReference type="Proteomes" id="UP000275436"/>
    </source>
</evidence>
<dbReference type="EMBL" id="QKOD01000028">
    <property type="protein sequence ID" value="RNJ41073.1"/>
    <property type="molecule type" value="Genomic_DNA"/>
</dbReference>
<proteinExistence type="predicted"/>
<comment type="caution">
    <text evidence="1">The sequence shown here is derived from an EMBL/GenBank/DDBJ whole genome shotgun (WGS) entry which is preliminary data.</text>
</comment>
<organism evidence="1 2">
    <name type="scientific">Mesorhizobium japonicum</name>
    <dbReference type="NCBI Taxonomy" id="2066070"/>
    <lineage>
        <taxon>Bacteria</taxon>
        <taxon>Pseudomonadati</taxon>
        <taxon>Pseudomonadota</taxon>
        <taxon>Alphaproteobacteria</taxon>
        <taxon>Hyphomicrobiales</taxon>
        <taxon>Phyllobacteriaceae</taxon>
        <taxon>Mesorhizobium</taxon>
    </lineage>
</organism>
<name>A0A3M9WZA2_9HYPH</name>
<protein>
    <submittedName>
        <fullName evidence="1">Uncharacterized protein</fullName>
    </submittedName>
</protein>
<sequence length="71" mass="7881">KLWVGVLTVWIGGDYIRLTNEGGAPLATKKFASKTALSEIQESRVSDTQTAPEPQAKRATTLRLRCLFFEN</sequence>
<gene>
    <name evidence="1" type="ORF">DNR46_36250</name>
</gene>
<evidence type="ECO:0000313" key="1">
    <source>
        <dbReference type="EMBL" id="RNJ41073.1"/>
    </source>
</evidence>
<dbReference type="AlphaFoldDB" id="A0A3M9WZA2"/>
<reference evidence="1 2" key="1">
    <citation type="journal article" date="2018" name="Mol. Plant Microbe Interact.">
        <title>Taxonomically Different Co-Microsymbionts of a Relict Legume, Oxytropis popoviana, Have Complementary Sets of Symbiotic Genes and Together Increase the Efficiency of Plant Nodulation.</title>
        <authorList>
            <person name="Safronova V."/>
            <person name="Belimov A."/>
            <person name="Sazanova A."/>
            <person name="Chirak E."/>
            <person name="Verkhozina A."/>
            <person name="Kuznetsova I."/>
            <person name="Andronov E."/>
            <person name="Puhalsky J."/>
            <person name="Tikhonovich I."/>
        </authorList>
    </citation>
    <scope>NUCLEOTIDE SEQUENCE [LARGE SCALE GENOMIC DNA]</scope>
    <source>
        <strain evidence="1 2">Opo-235</strain>
    </source>
</reference>